<dbReference type="CDD" id="cd02230">
    <property type="entry name" value="cupin_HP0902-like"/>
    <property type="match status" value="1"/>
</dbReference>
<dbReference type="InterPro" id="IPR011051">
    <property type="entry name" value="RmlC_Cupin_sf"/>
</dbReference>
<evidence type="ECO:0000313" key="2">
    <source>
        <dbReference type="EMBL" id="CCJ33219.1"/>
    </source>
</evidence>
<reference evidence="2 3" key="1">
    <citation type="journal article" date="2011" name="J. Bacteriol.">
        <title>Draft genome sequence of Caloramator australicus strain RC3T, a thermoanaerobe from the Great Artesian Basin of Australia.</title>
        <authorList>
            <person name="Ogg C.D."/>
            <person name="Patel B.K.C."/>
        </authorList>
    </citation>
    <scope>NUCLEOTIDE SEQUENCE [LARGE SCALE GENOMIC DNA]</scope>
    <source>
        <strain evidence="2 3">RC3</strain>
    </source>
</reference>
<dbReference type="SUPFAM" id="SSF51182">
    <property type="entry name" value="RmlC-like cupins"/>
    <property type="match status" value="1"/>
</dbReference>
<comment type="caution">
    <text evidence="2">The sequence shown here is derived from an EMBL/GenBank/DDBJ whole genome shotgun (WGS) entry which is preliminary data.</text>
</comment>
<evidence type="ECO:0000259" key="1">
    <source>
        <dbReference type="Pfam" id="PF07883"/>
    </source>
</evidence>
<feature type="domain" description="Cupin type-2" evidence="1">
    <location>
        <begin position="43"/>
        <end position="109"/>
    </location>
</feature>
<dbReference type="Gene3D" id="2.60.120.10">
    <property type="entry name" value="Jelly Rolls"/>
    <property type="match status" value="1"/>
</dbReference>
<evidence type="ECO:0000313" key="3">
    <source>
        <dbReference type="Proteomes" id="UP000007652"/>
    </source>
</evidence>
<dbReference type="RefSeq" id="WP_008908490.1">
    <property type="nucleotide sequence ID" value="NZ_CAKP01000065.1"/>
</dbReference>
<dbReference type="AlphaFoldDB" id="I7K6P7"/>
<dbReference type="STRING" id="857293.CAAU_1135"/>
<keyword evidence="3" id="KW-1185">Reference proteome</keyword>
<dbReference type="Proteomes" id="UP000007652">
    <property type="component" value="Unassembled WGS sequence"/>
</dbReference>
<proteinExistence type="predicted"/>
<protein>
    <recommendedName>
        <fullName evidence="1">Cupin type-2 domain-containing protein</fullName>
    </recommendedName>
</protein>
<dbReference type="EMBL" id="CAKP01000065">
    <property type="protein sequence ID" value="CCJ33219.1"/>
    <property type="molecule type" value="Genomic_DNA"/>
</dbReference>
<dbReference type="PANTHER" id="PTHR37694">
    <property type="entry name" value="SLR8022 PROTEIN"/>
    <property type="match status" value="1"/>
</dbReference>
<dbReference type="Pfam" id="PF07883">
    <property type="entry name" value="Cupin_2"/>
    <property type="match status" value="1"/>
</dbReference>
<dbReference type="eggNOG" id="COG1917">
    <property type="taxonomic scope" value="Bacteria"/>
</dbReference>
<organism evidence="2 3">
    <name type="scientific">Caloramator australicus RC3</name>
    <dbReference type="NCBI Taxonomy" id="857293"/>
    <lineage>
        <taxon>Bacteria</taxon>
        <taxon>Bacillati</taxon>
        <taxon>Bacillota</taxon>
        <taxon>Clostridia</taxon>
        <taxon>Eubacteriales</taxon>
        <taxon>Clostridiaceae</taxon>
        <taxon>Caloramator</taxon>
    </lineage>
</organism>
<dbReference type="InterPro" id="IPR014710">
    <property type="entry name" value="RmlC-like_jellyroll"/>
</dbReference>
<sequence length="112" mass="12558">MSDQFIKNIEHKAILEMESLVQYQEGTVVSRTLAQSKAHSVTLFAFDKGEEISAHSAPGDALVYVLDGEAEIMIGDEKFYLKKGQTIVMPANIPHALFAKERFKMLLIVIFQ</sequence>
<name>I7K6P7_9CLOT</name>
<accession>I7K6P7</accession>
<dbReference type="InterPro" id="IPR013096">
    <property type="entry name" value="Cupin_2"/>
</dbReference>
<gene>
    <name evidence="2" type="ORF">CAAU_1135</name>
</gene>
<dbReference type="OrthoDB" id="9793184at2"/>
<dbReference type="PANTHER" id="PTHR37694:SF1">
    <property type="entry name" value="SLR8022 PROTEIN"/>
    <property type="match status" value="1"/>
</dbReference>